<dbReference type="PANTHER" id="PTHR21495">
    <property type="entry name" value="NUCLEOPORIN-RELATED"/>
    <property type="match status" value="1"/>
</dbReference>
<reference evidence="5 6" key="1">
    <citation type="journal article" date="2019" name="Plant Biotechnol. J.">
        <title>The red bayberry genome and genetic basis of sex determination.</title>
        <authorList>
            <person name="Jia H.M."/>
            <person name="Jia H.J."/>
            <person name="Cai Q.L."/>
            <person name="Wang Y."/>
            <person name="Zhao H.B."/>
            <person name="Yang W.F."/>
            <person name="Wang G.Y."/>
            <person name="Li Y.H."/>
            <person name="Zhan D.L."/>
            <person name="Shen Y.T."/>
            <person name="Niu Q.F."/>
            <person name="Chang L."/>
            <person name="Qiu J."/>
            <person name="Zhao L."/>
            <person name="Xie H.B."/>
            <person name="Fu W.Y."/>
            <person name="Jin J."/>
            <person name="Li X.W."/>
            <person name="Jiao Y."/>
            <person name="Zhou C.C."/>
            <person name="Tu T."/>
            <person name="Chai C.Y."/>
            <person name="Gao J.L."/>
            <person name="Fan L.J."/>
            <person name="van de Weg E."/>
            <person name="Wang J.Y."/>
            <person name="Gao Z.S."/>
        </authorList>
    </citation>
    <scope>NUCLEOTIDE SEQUENCE [LARGE SCALE GENOMIC DNA]</scope>
    <source>
        <tissue evidence="5">Leaves</tissue>
    </source>
</reference>
<dbReference type="Gene3D" id="2.40.480.10">
    <property type="entry name" value="Allene oxide cyclase-like"/>
    <property type="match status" value="1"/>
</dbReference>
<evidence type="ECO:0000256" key="4">
    <source>
        <dbReference type="RuleBase" id="RU363099"/>
    </source>
</evidence>
<dbReference type="OrthoDB" id="1864232at2759"/>
<gene>
    <name evidence="5" type="ORF">CJ030_MR7G022893</name>
</gene>
<sequence>MKLIKRVNFVSFCALILCMVTITFLRQHSAVSPPLPHQMLEKETVLHFFLHDTPGGNSPSAVRVVQTNRTVHDTSRTPFGTVWVVDDPLTEGPDPKSTVIGNSRGLYVSAGQKELMLVAYLDFGFTSGEFNGSSISVLSRNPVTDIEREFAVVGGRGKFRMARGFANLKCIFYNESNGDSIVEYTMVVRHY</sequence>
<keyword evidence="3 4" id="KW-0964">Secreted</keyword>
<comment type="function">
    <text evidence="4">Dirigent proteins impart stereoselectivity on the phenoxy radical-coupling reaction, yielding optically active lignans from two molecules of coniferyl alcohol in the biosynthesis of lignans, flavonolignans, and alkaloids and thus plays a central role in plant secondary metabolism.</text>
</comment>
<evidence type="ECO:0000313" key="5">
    <source>
        <dbReference type="EMBL" id="KAB1207591.1"/>
    </source>
</evidence>
<dbReference type="Proteomes" id="UP000516437">
    <property type="component" value="Chromosome 7"/>
</dbReference>
<evidence type="ECO:0000256" key="1">
    <source>
        <dbReference type="ARBA" id="ARBA00010746"/>
    </source>
</evidence>
<evidence type="ECO:0000256" key="3">
    <source>
        <dbReference type="ARBA" id="ARBA00022525"/>
    </source>
</evidence>
<evidence type="ECO:0000313" key="6">
    <source>
        <dbReference type="Proteomes" id="UP000516437"/>
    </source>
</evidence>
<keyword evidence="4" id="KW-0052">Apoplast</keyword>
<name>A0A6A1V4I6_9ROSI</name>
<keyword evidence="6" id="KW-1185">Reference proteome</keyword>
<dbReference type="AlphaFoldDB" id="A0A6A1V4I6"/>
<comment type="subcellular location">
    <subcellularLocation>
        <location evidence="4">Secreted</location>
        <location evidence="4">Extracellular space</location>
        <location evidence="4">Apoplast</location>
    </subcellularLocation>
</comment>
<evidence type="ECO:0000256" key="2">
    <source>
        <dbReference type="ARBA" id="ARBA00011738"/>
    </source>
</evidence>
<dbReference type="InterPro" id="IPR044859">
    <property type="entry name" value="Allene_oxi_cyc_Dirigent"/>
</dbReference>
<accession>A0A6A1V4I6</accession>
<protein>
    <recommendedName>
        <fullName evidence="4">Dirigent protein</fullName>
    </recommendedName>
</protein>
<proteinExistence type="inferred from homology"/>
<comment type="similarity">
    <text evidence="1 4">Belongs to the plant dirigent protein family.</text>
</comment>
<dbReference type="GO" id="GO:0048046">
    <property type="term" value="C:apoplast"/>
    <property type="evidence" value="ECO:0007669"/>
    <property type="project" value="UniProtKB-SubCell"/>
</dbReference>
<comment type="caution">
    <text evidence="5">The sequence shown here is derived from an EMBL/GenBank/DDBJ whole genome shotgun (WGS) entry which is preliminary data.</text>
</comment>
<comment type="subunit">
    <text evidence="2 4">Homodimer.</text>
</comment>
<organism evidence="5 6">
    <name type="scientific">Morella rubra</name>
    <name type="common">Chinese bayberry</name>
    <dbReference type="NCBI Taxonomy" id="262757"/>
    <lineage>
        <taxon>Eukaryota</taxon>
        <taxon>Viridiplantae</taxon>
        <taxon>Streptophyta</taxon>
        <taxon>Embryophyta</taxon>
        <taxon>Tracheophyta</taxon>
        <taxon>Spermatophyta</taxon>
        <taxon>Magnoliopsida</taxon>
        <taxon>eudicotyledons</taxon>
        <taxon>Gunneridae</taxon>
        <taxon>Pentapetalae</taxon>
        <taxon>rosids</taxon>
        <taxon>fabids</taxon>
        <taxon>Fagales</taxon>
        <taxon>Myricaceae</taxon>
        <taxon>Morella</taxon>
    </lineage>
</organism>
<dbReference type="Pfam" id="PF03018">
    <property type="entry name" value="Dirigent"/>
    <property type="match status" value="1"/>
</dbReference>
<dbReference type="EMBL" id="RXIC02000025">
    <property type="protein sequence ID" value="KAB1207591.1"/>
    <property type="molecule type" value="Genomic_DNA"/>
</dbReference>
<dbReference type="InterPro" id="IPR004265">
    <property type="entry name" value="Dirigent"/>
</dbReference>
<dbReference type="GO" id="GO:0009699">
    <property type="term" value="P:phenylpropanoid biosynthetic process"/>
    <property type="evidence" value="ECO:0007669"/>
    <property type="project" value="UniProtKB-ARBA"/>
</dbReference>